<evidence type="ECO:0000313" key="2">
    <source>
        <dbReference type="Proteomes" id="UP001164743"/>
    </source>
</evidence>
<dbReference type="Proteomes" id="UP001164743">
    <property type="component" value="Chromosome 17A"/>
</dbReference>
<accession>A0ABY7D7K3</accession>
<gene>
    <name evidence="1" type="ORF">PtA15_17A221</name>
</gene>
<dbReference type="GeneID" id="77805210"/>
<name>A0ABY7D7K3_9BASI</name>
<reference evidence="1" key="1">
    <citation type="submission" date="2022-10" db="EMBL/GenBank/DDBJ databases">
        <title>Puccinia triticina Genome sequencing and assembly.</title>
        <authorList>
            <person name="Li C."/>
        </authorList>
    </citation>
    <scope>NUCLEOTIDE SEQUENCE</scope>
    <source>
        <strain evidence="1">Pt15</strain>
    </source>
</reference>
<evidence type="ECO:0000313" key="1">
    <source>
        <dbReference type="EMBL" id="WAQ92739.1"/>
    </source>
</evidence>
<proteinExistence type="predicted"/>
<keyword evidence="2" id="KW-1185">Reference proteome</keyword>
<protein>
    <submittedName>
        <fullName evidence="1">Uncharacterized protein</fullName>
    </submittedName>
</protein>
<dbReference type="EMBL" id="CP110437">
    <property type="protein sequence ID" value="WAQ92739.1"/>
    <property type="molecule type" value="Genomic_DNA"/>
</dbReference>
<dbReference type="RefSeq" id="XP_053028294.1">
    <property type="nucleotide sequence ID" value="XM_053164315.1"/>
</dbReference>
<organism evidence="1 2">
    <name type="scientific">Puccinia triticina</name>
    <dbReference type="NCBI Taxonomy" id="208348"/>
    <lineage>
        <taxon>Eukaryota</taxon>
        <taxon>Fungi</taxon>
        <taxon>Dikarya</taxon>
        <taxon>Basidiomycota</taxon>
        <taxon>Pucciniomycotina</taxon>
        <taxon>Pucciniomycetes</taxon>
        <taxon>Pucciniales</taxon>
        <taxon>Pucciniaceae</taxon>
        <taxon>Puccinia</taxon>
    </lineage>
</organism>
<sequence length="118" mass="12675">MDYETLLLPPPALLPSAILDHPDHPDHPPSQAYSCQTEDRGSSFILSGPTLAVVVLSFVTGLSQLHEARLGTMGGDSEGCLLADSLRFSAIRGERVTARSTQFGLLLVWQSLLGEWSG</sequence>